<keyword evidence="3" id="KW-1185">Reference proteome</keyword>
<accession>A0ABP7WEJ1</accession>
<dbReference type="EMBL" id="BAABCV010000002">
    <property type="protein sequence ID" value="GAA4087389.1"/>
    <property type="molecule type" value="Genomic_DNA"/>
</dbReference>
<comment type="caution">
    <text evidence="2">The sequence shown here is derived from an EMBL/GenBank/DDBJ whole genome shotgun (WGS) entry which is preliminary data.</text>
</comment>
<keyword evidence="1" id="KW-0812">Transmembrane</keyword>
<feature type="transmembrane region" description="Helical" evidence="1">
    <location>
        <begin position="26"/>
        <end position="46"/>
    </location>
</feature>
<organism evidence="2 3">
    <name type="scientific">Mucilaginibacter panaciglaebae</name>
    <dbReference type="NCBI Taxonomy" id="502331"/>
    <lineage>
        <taxon>Bacteria</taxon>
        <taxon>Pseudomonadati</taxon>
        <taxon>Bacteroidota</taxon>
        <taxon>Sphingobacteriia</taxon>
        <taxon>Sphingobacteriales</taxon>
        <taxon>Sphingobacteriaceae</taxon>
        <taxon>Mucilaginibacter</taxon>
    </lineage>
</organism>
<gene>
    <name evidence="2" type="ORF">GCM10022392_05530</name>
</gene>
<evidence type="ECO:0008006" key="4">
    <source>
        <dbReference type="Google" id="ProtNLM"/>
    </source>
</evidence>
<evidence type="ECO:0000256" key="1">
    <source>
        <dbReference type="SAM" id="Phobius"/>
    </source>
</evidence>
<proteinExistence type="predicted"/>
<feature type="transmembrane region" description="Helical" evidence="1">
    <location>
        <begin position="53"/>
        <end position="75"/>
    </location>
</feature>
<name>A0ABP7WEJ1_9SPHI</name>
<evidence type="ECO:0000313" key="2">
    <source>
        <dbReference type="EMBL" id="GAA4087389.1"/>
    </source>
</evidence>
<keyword evidence="1" id="KW-1133">Transmembrane helix</keyword>
<protein>
    <recommendedName>
        <fullName evidence="4">DUF3592 domain-containing protein</fullName>
    </recommendedName>
</protein>
<keyword evidence="1" id="KW-0472">Membrane</keyword>
<dbReference type="Proteomes" id="UP001500841">
    <property type="component" value="Unassembled WGS sequence"/>
</dbReference>
<evidence type="ECO:0000313" key="3">
    <source>
        <dbReference type="Proteomes" id="UP001500841"/>
    </source>
</evidence>
<reference evidence="3" key="1">
    <citation type="journal article" date="2019" name="Int. J. Syst. Evol. Microbiol.">
        <title>The Global Catalogue of Microorganisms (GCM) 10K type strain sequencing project: providing services to taxonomists for standard genome sequencing and annotation.</title>
        <authorList>
            <consortium name="The Broad Institute Genomics Platform"/>
            <consortium name="The Broad Institute Genome Sequencing Center for Infectious Disease"/>
            <person name="Wu L."/>
            <person name="Ma J."/>
        </authorList>
    </citation>
    <scope>NUCLEOTIDE SEQUENCE [LARGE SCALE GENOMIC DNA]</scope>
    <source>
        <strain evidence="3">JCM 17085</strain>
    </source>
</reference>
<sequence>MLILLLAFSFFTPRFIEYADSRFVRVIPGLINLFIAPSLVVIIIKLNKGVFKAYFILYGFLVYIGAMIVSATIHYEAQSNELAANGVWGKAVVTDEKFTISRIQNKINWRIKCTFTANNHRFETFYESDPKNTYKVGDTLEILYSKDFPKMYRLKMVY</sequence>